<dbReference type="EMBL" id="JXLN01012004">
    <property type="protein sequence ID" value="KPM07912.1"/>
    <property type="molecule type" value="Genomic_DNA"/>
</dbReference>
<dbReference type="VEuPathDB" id="VectorBase:SSCA001960"/>
<dbReference type="AlphaFoldDB" id="A0A132AAB3"/>
<gene>
    <name evidence="1" type="ORF">QR98_0064240</name>
</gene>
<sequence>MVMMELNQASSSSTSTSMLKECIKSIFLTLRQKSPIRHVLLSSLVDSITNGGAILVTTRNRCLPDDVVRGLCDERKI</sequence>
<comment type="caution">
    <text evidence="1">The sequence shown here is derived from an EMBL/GenBank/DDBJ whole genome shotgun (WGS) entry which is preliminary data.</text>
</comment>
<dbReference type="Proteomes" id="UP000616769">
    <property type="component" value="Unassembled WGS sequence"/>
</dbReference>
<accession>A0A132AAB3</accession>
<protein>
    <submittedName>
        <fullName evidence="1">Uncharacterized protein</fullName>
    </submittedName>
</protein>
<evidence type="ECO:0000313" key="2">
    <source>
        <dbReference type="Proteomes" id="UP000616769"/>
    </source>
</evidence>
<name>A0A132AAB3_SARSC</name>
<proteinExistence type="predicted"/>
<organism evidence="1 2">
    <name type="scientific">Sarcoptes scabiei</name>
    <name type="common">Itch mite</name>
    <name type="synonym">Acarus scabiei</name>
    <dbReference type="NCBI Taxonomy" id="52283"/>
    <lineage>
        <taxon>Eukaryota</taxon>
        <taxon>Metazoa</taxon>
        <taxon>Ecdysozoa</taxon>
        <taxon>Arthropoda</taxon>
        <taxon>Chelicerata</taxon>
        <taxon>Arachnida</taxon>
        <taxon>Acari</taxon>
        <taxon>Acariformes</taxon>
        <taxon>Sarcoptiformes</taxon>
        <taxon>Astigmata</taxon>
        <taxon>Psoroptidia</taxon>
        <taxon>Sarcoptoidea</taxon>
        <taxon>Sarcoptidae</taxon>
        <taxon>Sarcoptinae</taxon>
        <taxon>Sarcoptes</taxon>
    </lineage>
</organism>
<evidence type="ECO:0000313" key="1">
    <source>
        <dbReference type="EMBL" id="KPM07912.1"/>
    </source>
</evidence>
<reference evidence="1 2" key="1">
    <citation type="journal article" date="2015" name="Parasit. Vectors">
        <title>Draft genome of the scabies mite.</title>
        <authorList>
            <person name="Rider S.D.Jr."/>
            <person name="Morgan M.S."/>
            <person name="Arlian L.G."/>
        </authorList>
    </citation>
    <scope>NUCLEOTIDE SEQUENCE [LARGE SCALE GENOMIC DNA]</scope>
    <source>
        <strain evidence="1">Arlian Lab</strain>
    </source>
</reference>